<dbReference type="InterPro" id="IPR002938">
    <property type="entry name" value="FAD-bd"/>
</dbReference>
<dbReference type="SUPFAM" id="SSF51905">
    <property type="entry name" value="FAD/NAD(P)-binding domain"/>
    <property type="match status" value="1"/>
</dbReference>
<dbReference type="Pfam" id="PF01494">
    <property type="entry name" value="FAD_binding_3"/>
    <property type="match status" value="1"/>
</dbReference>
<evidence type="ECO:0000256" key="2">
    <source>
        <dbReference type="ARBA" id="ARBA00022630"/>
    </source>
</evidence>
<evidence type="ECO:0000313" key="8">
    <source>
        <dbReference type="EMBL" id="KAK8099995.1"/>
    </source>
</evidence>
<dbReference type="PANTHER" id="PTHR47469">
    <property type="entry name" value="MONOOXYGENASE-LIKE"/>
    <property type="match status" value="1"/>
</dbReference>
<dbReference type="GO" id="GO:0071949">
    <property type="term" value="F:FAD binding"/>
    <property type="evidence" value="ECO:0007669"/>
    <property type="project" value="InterPro"/>
</dbReference>
<evidence type="ECO:0000313" key="9">
    <source>
        <dbReference type="Proteomes" id="UP001392437"/>
    </source>
</evidence>
<dbReference type="GO" id="GO:0016491">
    <property type="term" value="F:oxidoreductase activity"/>
    <property type="evidence" value="ECO:0007669"/>
    <property type="project" value="UniProtKB-KW"/>
</dbReference>
<keyword evidence="3" id="KW-0274">FAD</keyword>
<dbReference type="Proteomes" id="UP001392437">
    <property type="component" value="Unassembled WGS sequence"/>
</dbReference>
<dbReference type="PANTHER" id="PTHR47469:SF2">
    <property type="entry name" value="OS06G0597600 PROTEIN"/>
    <property type="match status" value="1"/>
</dbReference>
<evidence type="ECO:0000256" key="1">
    <source>
        <dbReference type="ARBA" id="ARBA00005179"/>
    </source>
</evidence>
<accession>A0AAW0QBH6</accession>
<gene>
    <name evidence="8" type="ORF">PG999_010369</name>
</gene>
<keyword evidence="4" id="KW-0560">Oxidoreductase</keyword>
<evidence type="ECO:0000259" key="7">
    <source>
        <dbReference type="Pfam" id="PF22607"/>
    </source>
</evidence>
<feature type="domain" description="2,6-dihydroxypyridine 3-monooxygenase substrate binding" evidence="7">
    <location>
        <begin position="190"/>
        <end position="317"/>
    </location>
</feature>
<dbReference type="Gene3D" id="3.50.50.60">
    <property type="entry name" value="FAD/NAD(P)-binding domain"/>
    <property type="match status" value="1"/>
</dbReference>
<keyword evidence="2" id="KW-0285">Flavoprotein</keyword>
<sequence length="422" mass="47170">MAIKSAIVVGGSVAGLMQGLLLKRNGIDVSVLEQDPSKDRHSHESGVSIGPSVIKVLERYDATGRPFSIPARFLNFAWRKYPRVFSLNWAHNMSNWGCLYLVLRANFDGLPSEAVPEPPLPKPGEGKVDYQSGKRVTRITYDKVEQRAQVQFQDVLTGETDSLSADLVIAADGVHSTARQLLTGSTRKIYAGYIAWRGTVPEHVLSNSTVDYFSNRLNFSLINGSYFISYHIPTESGRVKPGERLINWVWYYPISNGSAEMTAIFTDIHGAMHANTVPQGLVKPEIWKHQVNRYLDQMRPPLAEVVSKTSRPFVTKVGEAQCDGRPSFHDGRVVLVGDAFTGFRSHLGMASEQAARHCLQMEKVLRGDITQAQYDNEAMIYARKFILLNRCIGFTGLGWIWALSQTLMAYVWLIVAHKLGYH</sequence>
<feature type="transmembrane region" description="Helical" evidence="5">
    <location>
        <begin position="392"/>
        <end position="415"/>
    </location>
</feature>
<keyword evidence="9" id="KW-1185">Reference proteome</keyword>
<dbReference type="InterPro" id="IPR054707">
    <property type="entry name" value="DhpH_subs-bd"/>
</dbReference>
<dbReference type="EMBL" id="JAQQWP010000009">
    <property type="protein sequence ID" value="KAK8099995.1"/>
    <property type="molecule type" value="Genomic_DNA"/>
</dbReference>
<evidence type="ECO:0000256" key="3">
    <source>
        <dbReference type="ARBA" id="ARBA00022827"/>
    </source>
</evidence>
<proteinExistence type="predicted"/>
<dbReference type="AlphaFoldDB" id="A0AAW0QBH6"/>
<organism evidence="8 9">
    <name type="scientific">Apiospora kogelbergensis</name>
    <dbReference type="NCBI Taxonomy" id="1337665"/>
    <lineage>
        <taxon>Eukaryota</taxon>
        <taxon>Fungi</taxon>
        <taxon>Dikarya</taxon>
        <taxon>Ascomycota</taxon>
        <taxon>Pezizomycotina</taxon>
        <taxon>Sordariomycetes</taxon>
        <taxon>Xylariomycetidae</taxon>
        <taxon>Amphisphaeriales</taxon>
        <taxon>Apiosporaceae</taxon>
        <taxon>Apiospora</taxon>
    </lineage>
</organism>
<evidence type="ECO:0000259" key="6">
    <source>
        <dbReference type="Pfam" id="PF01494"/>
    </source>
</evidence>
<keyword evidence="5" id="KW-1133">Transmembrane helix</keyword>
<dbReference type="Pfam" id="PF22607">
    <property type="entry name" value="FAD_binding-like"/>
    <property type="match status" value="1"/>
</dbReference>
<dbReference type="InterPro" id="IPR053212">
    <property type="entry name" value="DHP_3-monooxygenase"/>
</dbReference>
<comment type="caution">
    <text evidence="8">The sequence shown here is derived from an EMBL/GenBank/DDBJ whole genome shotgun (WGS) entry which is preliminary data.</text>
</comment>
<reference evidence="8 9" key="1">
    <citation type="submission" date="2023-01" db="EMBL/GenBank/DDBJ databases">
        <title>Analysis of 21 Apiospora genomes using comparative genomics revels a genus with tremendous synthesis potential of carbohydrate active enzymes and secondary metabolites.</title>
        <authorList>
            <person name="Sorensen T."/>
        </authorList>
    </citation>
    <scope>NUCLEOTIDE SEQUENCE [LARGE SCALE GENOMIC DNA]</scope>
    <source>
        <strain evidence="8 9">CBS 117206</strain>
    </source>
</reference>
<protein>
    <submittedName>
        <fullName evidence="8">FAD binding domain protein</fullName>
    </submittedName>
</protein>
<evidence type="ECO:0000256" key="4">
    <source>
        <dbReference type="ARBA" id="ARBA00023002"/>
    </source>
</evidence>
<feature type="domain" description="FAD-binding" evidence="6">
    <location>
        <begin position="6"/>
        <end position="42"/>
    </location>
</feature>
<keyword evidence="5" id="KW-0812">Transmembrane</keyword>
<evidence type="ECO:0000256" key="5">
    <source>
        <dbReference type="SAM" id="Phobius"/>
    </source>
</evidence>
<dbReference type="Gene3D" id="3.30.9.60">
    <property type="match status" value="1"/>
</dbReference>
<keyword evidence="5" id="KW-0472">Membrane</keyword>
<dbReference type="InterPro" id="IPR036188">
    <property type="entry name" value="FAD/NAD-bd_sf"/>
</dbReference>
<name>A0AAW0QBH6_9PEZI</name>
<dbReference type="SUPFAM" id="SSF54373">
    <property type="entry name" value="FAD-linked reductases, C-terminal domain"/>
    <property type="match status" value="1"/>
</dbReference>
<comment type="pathway">
    <text evidence="1">Secondary metabolite biosynthesis.</text>
</comment>
<dbReference type="PRINTS" id="PR00420">
    <property type="entry name" value="RNGMNOXGNASE"/>
</dbReference>